<evidence type="ECO:0000313" key="3">
    <source>
        <dbReference type="Proteomes" id="UP000019918"/>
    </source>
</evidence>
<name>A0A014NBE2_9GAMM</name>
<comment type="caution">
    <text evidence="2">The sequence shown here is derived from an EMBL/GenBank/DDBJ whole genome shotgun (WGS) entry which is preliminary data.</text>
</comment>
<keyword evidence="3" id="KW-1185">Reference proteome</keyword>
<accession>A0A014NBE2</accession>
<dbReference type="PATRIC" id="fig|69222.5.peg.880"/>
<sequence length="63" mass="6485">MNDGLNSITAGAAAALASEESKVSALPTGATTTQTTLIVVMIFLDEIAHSGVIFALLSKFIFD</sequence>
<keyword evidence="1" id="KW-0472">Membrane</keyword>
<proteinExistence type="predicted"/>
<keyword evidence="1" id="KW-0812">Transmembrane</keyword>
<evidence type="ECO:0000256" key="1">
    <source>
        <dbReference type="SAM" id="Phobius"/>
    </source>
</evidence>
<reference evidence="2 3" key="1">
    <citation type="submission" date="2014-02" db="EMBL/GenBank/DDBJ databases">
        <title>Draft genome of Erwinia mallotivora strain BT-MARDI, a papaya dieback pathogen.</title>
        <authorList>
            <person name="Redzuan R."/>
            <person name="Abu Bakar N."/>
            <person name="Badrun R."/>
            <person name="Mohd Raih M.F."/>
            <person name="Rozano L."/>
            <person name="Mat Amin N."/>
        </authorList>
    </citation>
    <scope>NUCLEOTIDE SEQUENCE [LARGE SCALE GENOMIC DNA]</scope>
    <source>
        <strain evidence="2 3">BT-MARDI</strain>
    </source>
</reference>
<feature type="transmembrane region" description="Helical" evidence="1">
    <location>
        <begin position="35"/>
        <end position="57"/>
    </location>
</feature>
<dbReference type="Proteomes" id="UP000019918">
    <property type="component" value="Unassembled WGS sequence"/>
</dbReference>
<keyword evidence="1" id="KW-1133">Transmembrane helix</keyword>
<dbReference type="EMBL" id="JFHN01000025">
    <property type="protein sequence ID" value="EXU76688.1"/>
    <property type="molecule type" value="Genomic_DNA"/>
</dbReference>
<evidence type="ECO:0000313" key="2">
    <source>
        <dbReference type="EMBL" id="EXU76688.1"/>
    </source>
</evidence>
<protein>
    <submittedName>
        <fullName evidence="2">Uncharacterized protein</fullName>
    </submittedName>
</protein>
<gene>
    <name evidence="2" type="ORF">BG55_04250</name>
</gene>
<dbReference type="AlphaFoldDB" id="A0A014NBE2"/>
<organism evidence="2 3">
    <name type="scientific">Erwinia mallotivora</name>
    <dbReference type="NCBI Taxonomy" id="69222"/>
    <lineage>
        <taxon>Bacteria</taxon>
        <taxon>Pseudomonadati</taxon>
        <taxon>Pseudomonadota</taxon>
        <taxon>Gammaproteobacteria</taxon>
        <taxon>Enterobacterales</taxon>
        <taxon>Erwiniaceae</taxon>
        <taxon>Erwinia</taxon>
    </lineage>
</organism>